<dbReference type="Gene3D" id="1.10.260.40">
    <property type="entry name" value="lambda repressor-like DNA-binding domains"/>
    <property type="match status" value="1"/>
</dbReference>
<protein>
    <submittedName>
        <fullName evidence="5">Helix-turn-helix transcriptional regulator</fullName>
    </submittedName>
</protein>
<organism evidence="5 7">
    <name type="scientific">Pseudoalteromonas maricaloris</name>
    <dbReference type="NCBI Taxonomy" id="184924"/>
    <lineage>
        <taxon>Bacteria</taxon>
        <taxon>Pseudomonadati</taxon>
        <taxon>Pseudomonadota</taxon>
        <taxon>Gammaproteobacteria</taxon>
        <taxon>Alteromonadales</taxon>
        <taxon>Pseudoalteromonadaceae</taxon>
        <taxon>Pseudoalteromonas</taxon>
    </lineage>
</organism>
<evidence type="ECO:0000313" key="8">
    <source>
        <dbReference type="Proteomes" id="UP001304419"/>
    </source>
</evidence>
<dbReference type="InterPro" id="IPR001387">
    <property type="entry name" value="Cro/C1-type_HTH"/>
</dbReference>
<keyword evidence="8" id="KW-1185">Reference proteome</keyword>
<dbReference type="RefSeq" id="WP_138527250.1">
    <property type="nucleotide sequence ID" value="NZ_CBCSDF010000020.1"/>
</dbReference>
<dbReference type="AlphaFoldDB" id="A0A8I2H7D0"/>
<evidence type="ECO:0000313" key="5">
    <source>
        <dbReference type="EMBL" id="NLR23455.1"/>
    </source>
</evidence>
<evidence type="ECO:0000256" key="1">
    <source>
        <dbReference type="ARBA" id="ARBA00023015"/>
    </source>
</evidence>
<accession>A0A8I2H7D0</accession>
<name>A0A8I2H7D0_9GAMM</name>
<dbReference type="PANTHER" id="PTHR46797">
    <property type="entry name" value="HTH-TYPE TRANSCRIPTIONAL REGULATOR"/>
    <property type="match status" value="1"/>
</dbReference>
<reference evidence="6 8" key="2">
    <citation type="submission" date="2023-10" db="EMBL/GenBank/DDBJ databases">
        <title>To unveil natural product biosynthetic capacity in Pseudoalteromonas.</title>
        <authorList>
            <person name="Wang J."/>
        </authorList>
    </citation>
    <scope>NUCLEOTIDE SEQUENCE [LARGE SCALE GENOMIC DNA]</scope>
    <source>
        <strain evidence="6 8">DSM 15914</strain>
    </source>
</reference>
<dbReference type="PANTHER" id="PTHR46797:SF23">
    <property type="entry name" value="HTH-TYPE TRANSCRIPTIONAL REGULATOR SUTR"/>
    <property type="match status" value="1"/>
</dbReference>
<feature type="domain" description="HTH cro/C1-type" evidence="4">
    <location>
        <begin position="8"/>
        <end position="62"/>
    </location>
</feature>
<keyword evidence="2" id="KW-0238">DNA-binding</keyword>
<proteinExistence type="predicted"/>
<keyword evidence="1" id="KW-0805">Transcription regulation</keyword>
<dbReference type="InterPro" id="IPR010982">
    <property type="entry name" value="Lambda_DNA-bd_dom_sf"/>
</dbReference>
<dbReference type="GO" id="GO:0003677">
    <property type="term" value="F:DNA binding"/>
    <property type="evidence" value="ECO:0007669"/>
    <property type="project" value="UniProtKB-KW"/>
</dbReference>
<keyword evidence="3" id="KW-0804">Transcription</keyword>
<evidence type="ECO:0000313" key="6">
    <source>
        <dbReference type="EMBL" id="WOX29270.1"/>
    </source>
</evidence>
<reference evidence="5" key="1">
    <citation type="submission" date="2019-10" db="EMBL/GenBank/DDBJ databases">
        <authorList>
            <person name="Paulsen S."/>
        </authorList>
    </citation>
    <scope>NUCLEOTIDE SEQUENCE</scope>
    <source>
        <strain evidence="5">LMG 19692</strain>
    </source>
</reference>
<dbReference type="InterPro" id="IPR050807">
    <property type="entry name" value="TransReg_Diox_bact_type"/>
</dbReference>
<dbReference type="Proteomes" id="UP000646877">
    <property type="component" value="Unassembled WGS sequence"/>
</dbReference>
<dbReference type="EMBL" id="CP137578">
    <property type="protein sequence ID" value="WOX29270.1"/>
    <property type="molecule type" value="Genomic_DNA"/>
</dbReference>
<dbReference type="GO" id="GO:0005829">
    <property type="term" value="C:cytosol"/>
    <property type="evidence" value="ECO:0007669"/>
    <property type="project" value="TreeGrafter"/>
</dbReference>
<sequence length="79" mass="8713">MNAFGKAIKVKRVEIGLTQEDLAEQSGLARSFVSGVERGEAKATIISVWKIAKGLKCLPSELWLVAERLNSTQTLNKKR</sequence>
<dbReference type="CDD" id="cd00093">
    <property type="entry name" value="HTH_XRE"/>
    <property type="match status" value="1"/>
</dbReference>
<dbReference type="Pfam" id="PF01381">
    <property type="entry name" value="HTH_3"/>
    <property type="match status" value="1"/>
</dbReference>
<dbReference type="SUPFAM" id="SSF47413">
    <property type="entry name" value="lambda repressor-like DNA-binding domains"/>
    <property type="match status" value="1"/>
</dbReference>
<evidence type="ECO:0000256" key="3">
    <source>
        <dbReference type="ARBA" id="ARBA00023163"/>
    </source>
</evidence>
<dbReference type="PROSITE" id="PS50943">
    <property type="entry name" value="HTH_CROC1"/>
    <property type="match status" value="1"/>
</dbReference>
<gene>
    <name evidence="5" type="ORF">F9Y85_19480</name>
    <name evidence="6" type="ORF">R5H13_03075</name>
</gene>
<dbReference type="GO" id="GO:0003700">
    <property type="term" value="F:DNA-binding transcription factor activity"/>
    <property type="evidence" value="ECO:0007669"/>
    <property type="project" value="TreeGrafter"/>
</dbReference>
<dbReference type="SMART" id="SM00530">
    <property type="entry name" value="HTH_XRE"/>
    <property type="match status" value="1"/>
</dbReference>
<dbReference type="EMBL" id="WEIA01000016">
    <property type="protein sequence ID" value="NLR23455.1"/>
    <property type="molecule type" value="Genomic_DNA"/>
</dbReference>
<dbReference type="Proteomes" id="UP001304419">
    <property type="component" value="Chromosome 1"/>
</dbReference>
<evidence type="ECO:0000256" key="2">
    <source>
        <dbReference type="ARBA" id="ARBA00023125"/>
    </source>
</evidence>
<evidence type="ECO:0000313" key="7">
    <source>
        <dbReference type="Proteomes" id="UP000646877"/>
    </source>
</evidence>
<evidence type="ECO:0000259" key="4">
    <source>
        <dbReference type="PROSITE" id="PS50943"/>
    </source>
</evidence>